<feature type="transmembrane region" description="Helical" evidence="10">
    <location>
        <begin position="194"/>
        <end position="215"/>
    </location>
</feature>
<keyword evidence="2" id="KW-0444">Lipid biosynthesis</keyword>
<dbReference type="PANTHER" id="PTHR11157">
    <property type="entry name" value="FATTY ACID ACYL TRANSFERASE-RELATED"/>
    <property type="match status" value="1"/>
</dbReference>
<dbReference type="EMBL" id="GG663741">
    <property type="protein sequence ID" value="EEH55768.1"/>
    <property type="molecule type" value="Genomic_DNA"/>
</dbReference>
<feature type="transmembrane region" description="Helical" evidence="10">
    <location>
        <begin position="91"/>
        <end position="115"/>
    </location>
</feature>
<keyword evidence="4 10" id="KW-0812">Transmembrane</keyword>
<keyword evidence="12" id="KW-1185">Reference proteome</keyword>
<keyword evidence="6 10" id="KW-1133">Transmembrane helix</keyword>
<evidence type="ECO:0000313" key="11">
    <source>
        <dbReference type="EMBL" id="EEH55768.1"/>
    </source>
</evidence>
<dbReference type="GO" id="GO:0009922">
    <property type="term" value="F:fatty acid elongase activity"/>
    <property type="evidence" value="ECO:0007669"/>
    <property type="project" value="InterPro"/>
</dbReference>
<protein>
    <submittedName>
        <fullName evidence="11">Predicted protein</fullName>
    </submittedName>
</protein>
<feature type="transmembrane region" description="Helical" evidence="10">
    <location>
        <begin position="163"/>
        <end position="182"/>
    </location>
</feature>
<organism evidence="12">
    <name type="scientific">Micromonas pusilla (strain CCMP1545)</name>
    <name type="common">Picoplanktonic green alga</name>
    <dbReference type="NCBI Taxonomy" id="564608"/>
    <lineage>
        <taxon>Eukaryota</taxon>
        <taxon>Viridiplantae</taxon>
        <taxon>Chlorophyta</taxon>
        <taxon>Mamiellophyceae</taxon>
        <taxon>Mamiellales</taxon>
        <taxon>Mamiellaceae</taxon>
        <taxon>Micromonas</taxon>
    </lineage>
</organism>
<dbReference type="GO" id="GO:0005789">
    <property type="term" value="C:endoplasmic reticulum membrane"/>
    <property type="evidence" value="ECO:0007669"/>
    <property type="project" value="TreeGrafter"/>
</dbReference>
<name>C1MVV4_MICPC</name>
<dbReference type="InterPro" id="IPR002076">
    <property type="entry name" value="ELO_fam"/>
</dbReference>
<evidence type="ECO:0000256" key="4">
    <source>
        <dbReference type="ARBA" id="ARBA00022692"/>
    </source>
</evidence>
<dbReference type="STRING" id="564608.C1MVV4"/>
<keyword evidence="3" id="KW-0808">Transferase</keyword>
<reference evidence="11 12" key="1">
    <citation type="journal article" date="2009" name="Science">
        <title>Green evolution and dynamic adaptations revealed by genomes of the marine picoeukaryotes Micromonas.</title>
        <authorList>
            <person name="Worden A.Z."/>
            <person name="Lee J.H."/>
            <person name="Mock T."/>
            <person name="Rouze P."/>
            <person name="Simmons M.P."/>
            <person name="Aerts A.L."/>
            <person name="Allen A.E."/>
            <person name="Cuvelier M.L."/>
            <person name="Derelle E."/>
            <person name="Everett M.V."/>
            <person name="Foulon E."/>
            <person name="Grimwood J."/>
            <person name="Gundlach H."/>
            <person name="Henrissat B."/>
            <person name="Napoli C."/>
            <person name="McDonald S.M."/>
            <person name="Parker M.S."/>
            <person name="Rombauts S."/>
            <person name="Salamov A."/>
            <person name="Von Dassow P."/>
            <person name="Badger J.H."/>
            <person name="Coutinho P.M."/>
            <person name="Demir E."/>
            <person name="Dubchak I."/>
            <person name="Gentemann C."/>
            <person name="Eikrem W."/>
            <person name="Gready J.E."/>
            <person name="John U."/>
            <person name="Lanier W."/>
            <person name="Lindquist E.A."/>
            <person name="Lucas S."/>
            <person name="Mayer K.F."/>
            <person name="Moreau H."/>
            <person name="Not F."/>
            <person name="Otillar R."/>
            <person name="Panaud O."/>
            <person name="Pangilinan J."/>
            <person name="Paulsen I."/>
            <person name="Piegu B."/>
            <person name="Poliakov A."/>
            <person name="Robbens S."/>
            <person name="Schmutz J."/>
            <person name="Toulza E."/>
            <person name="Wyss T."/>
            <person name="Zelensky A."/>
            <person name="Zhou K."/>
            <person name="Armbrust E.V."/>
            <person name="Bhattacharya D."/>
            <person name="Goodenough U.W."/>
            <person name="Van de Peer Y."/>
            <person name="Grigoriev I.V."/>
        </authorList>
    </citation>
    <scope>NUCLEOTIDE SEQUENCE [LARGE SCALE GENOMIC DNA]</scope>
    <source>
        <strain evidence="11 12">CCMP1545</strain>
    </source>
</reference>
<dbReference type="GO" id="GO:0030148">
    <property type="term" value="P:sphingolipid biosynthetic process"/>
    <property type="evidence" value="ECO:0007669"/>
    <property type="project" value="TreeGrafter"/>
</dbReference>
<evidence type="ECO:0000256" key="2">
    <source>
        <dbReference type="ARBA" id="ARBA00022516"/>
    </source>
</evidence>
<evidence type="ECO:0000256" key="7">
    <source>
        <dbReference type="ARBA" id="ARBA00023098"/>
    </source>
</evidence>
<keyword evidence="7" id="KW-0443">Lipid metabolism</keyword>
<dbReference type="Pfam" id="PF01151">
    <property type="entry name" value="ELO"/>
    <property type="match status" value="1"/>
</dbReference>
<evidence type="ECO:0000256" key="3">
    <source>
        <dbReference type="ARBA" id="ARBA00022679"/>
    </source>
</evidence>
<dbReference type="InterPro" id="IPR030457">
    <property type="entry name" value="ELO_CS"/>
</dbReference>
<dbReference type="GO" id="GO:0019367">
    <property type="term" value="P:fatty acid elongation, saturated fatty acid"/>
    <property type="evidence" value="ECO:0007669"/>
    <property type="project" value="TreeGrafter"/>
</dbReference>
<dbReference type="PROSITE" id="PS01188">
    <property type="entry name" value="ELO"/>
    <property type="match status" value="1"/>
</dbReference>
<comment type="subcellular location">
    <subcellularLocation>
        <location evidence="1">Membrane</location>
        <topology evidence="1">Multi-pass membrane protein</topology>
    </subcellularLocation>
</comment>
<keyword evidence="9" id="KW-0275">Fatty acid biosynthesis</keyword>
<evidence type="ECO:0000256" key="8">
    <source>
        <dbReference type="ARBA" id="ARBA00023136"/>
    </source>
</evidence>
<keyword evidence="5" id="KW-0276">Fatty acid metabolism</keyword>
<dbReference type="KEGG" id="mpp:MICPUCDRAFT_40609"/>
<dbReference type="GO" id="GO:0042761">
    <property type="term" value="P:very long-chain fatty acid biosynthetic process"/>
    <property type="evidence" value="ECO:0007669"/>
    <property type="project" value="TreeGrafter"/>
</dbReference>
<keyword evidence="8 10" id="KW-0472">Membrane</keyword>
<dbReference type="OrthoDB" id="434092at2759"/>
<feature type="transmembrane region" description="Helical" evidence="10">
    <location>
        <begin position="135"/>
        <end position="156"/>
    </location>
</feature>
<feature type="transmembrane region" description="Helical" evidence="10">
    <location>
        <begin position="236"/>
        <end position="252"/>
    </location>
</feature>
<dbReference type="GeneID" id="9685543"/>
<evidence type="ECO:0000256" key="5">
    <source>
        <dbReference type="ARBA" id="ARBA00022832"/>
    </source>
</evidence>
<dbReference type="Proteomes" id="UP000001876">
    <property type="component" value="Unassembled WGS sequence"/>
</dbReference>
<dbReference type="GO" id="GO:0034626">
    <property type="term" value="P:fatty acid elongation, polyunsaturated fatty acid"/>
    <property type="evidence" value="ECO:0007669"/>
    <property type="project" value="TreeGrafter"/>
</dbReference>
<dbReference type="OMA" id="EFMQNAD"/>
<evidence type="ECO:0000256" key="1">
    <source>
        <dbReference type="ARBA" id="ARBA00004141"/>
    </source>
</evidence>
<proteinExistence type="predicted"/>
<dbReference type="GO" id="GO:0034625">
    <property type="term" value="P:fatty acid elongation, monounsaturated fatty acid"/>
    <property type="evidence" value="ECO:0007669"/>
    <property type="project" value="TreeGrafter"/>
</dbReference>
<evidence type="ECO:0000313" key="12">
    <source>
        <dbReference type="Proteomes" id="UP000001876"/>
    </source>
</evidence>
<evidence type="ECO:0000256" key="10">
    <source>
        <dbReference type="SAM" id="Phobius"/>
    </source>
</evidence>
<dbReference type="RefSeq" id="XP_003059816.1">
    <property type="nucleotide sequence ID" value="XM_003059770.1"/>
</dbReference>
<dbReference type="PANTHER" id="PTHR11157:SF126">
    <property type="entry name" value="ELONGATION OF VERY LONG CHAIN FATTY ACIDS PROTEIN"/>
    <property type="match status" value="1"/>
</dbReference>
<gene>
    <name evidence="11" type="ORF">MICPUCDRAFT_40609</name>
</gene>
<dbReference type="eggNOG" id="KOG3071">
    <property type="taxonomic scope" value="Eukaryota"/>
</dbReference>
<feature type="transmembrane region" description="Helical" evidence="10">
    <location>
        <begin position="46"/>
        <end position="70"/>
    </location>
</feature>
<dbReference type="AlphaFoldDB" id="C1MVV4"/>
<feature type="transmembrane region" description="Helical" evidence="10">
    <location>
        <begin position="258"/>
        <end position="279"/>
    </location>
</feature>
<accession>C1MVV4</accession>
<evidence type="ECO:0000256" key="6">
    <source>
        <dbReference type="ARBA" id="ARBA00022989"/>
    </source>
</evidence>
<evidence type="ECO:0000256" key="9">
    <source>
        <dbReference type="ARBA" id="ARBA00023160"/>
    </source>
</evidence>
<sequence>MDVAVMSRQVQDAWKSWDAAVAGATFKALKFINWEVHPISPVTKHWFAVASPTVLLTSLAFYFFVVATGFKVLKNVKKDANAKDGLVLRGVVIFHNVFLVTLSLYMCGGCILEAYKNGYRVWGNAYDPKETALAHYVWVFYVSKIYEFLDTFIMIAKNNLKQVSFLHVYHHATISFVWWMIAHRAPGGDAYFSAALNSWVHVCMYTYYLMAVLVGKDQRKRKKYLWWGRYLTQMQMFQFALNLAQSVYTTLYSPYPKFISQILFVYMISLLGLFGHFYYSKHVSPKAKATAAAATADGAAKKVE</sequence>